<dbReference type="AlphaFoldDB" id="A0A2K1JP50"/>
<gene>
    <name evidence="1" type="ORF">PHYPA_015705</name>
</gene>
<name>A0A2K1JP50_PHYPA</name>
<dbReference type="PaxDb" id="3218-PP1S128_68V6.1"/>
<reference evidence="2" key="3">
    <citation type="submission" date="2020-12" db="UniProtKB">
        <authorList>
            <consortium name="EnsemblPlants"/>
        </authorList>
    </citation>
    <scope>IDENTIFICATION</scope>
</reference>
<sequence>MRHDTALSMLDFAAVDLIPAESCASRFLLFAIHASAPVPPHRIFVLCCWHEVEVFDSATDEGLSHKHKHKVH</sequence>
<reference evidence="1 3" key="2">
    <citation type="journal article" date="2018" name="Plant J.">
        <title>The Physcomitrella patens chromosome-scale assembly reveals moss genome structure and evolution.</title>
        <authorList>
            <person name="Lang D."/>
            <person name="Ullrich K.K."/>
            <person name="Murat F."/>
            <person name="Fuchs J."/>
            <person name="Jenkins J."/>
            <person name="Haas F.B."/>
            <person name="Piednoel M."/>
            <person name="Gundlach H."/>
            <person name="Van Bel M."/>
            <person name="Meyberg R."/>
            <person name="Vives C."/>
            <person name="Morata J."/>
            <person name="Symeonidi A."/>
            <person name="Hiss M."/>
            <person name="Muchero W."/>
            <person name="Kamisugi Y."/>
            <person name="Saleh O."/>
            <person name="Blanc G."/>
            <person name="Decker E.L."/>
            <person name="van Gessel N."/>
            <person name="Grimwood J."/>
            <person name="Hayes R.D."/>
            <person name="Graham S.W."/>
            <person name="Gunter L.E."/>
            <person name="McDaniel S.F."/>
            <person name="Hoernstein S.N.W."/>
            <person name="Larsson A."/>
            <person name="Li F.W."/>
            <person name="Perroud P.F."/>
            <person name="Phillips J."/>
            <person name="Ranjan P."/>
            <person name="Rokshar D.S."/>
            <person name="Rothfels C.J."/>
            <person name="Schneider L."/>
            <person name="Shu S."/>
            <person name="Stevenson D.W."/>
            <person name="Thummler F."/>
            <person name="Tillich M."/>
            <person name="Villarreal Aguilar J.C."/>
            <person name="Widiez T."/>
            <person name="Wong G.K."/>
            <person name="Wymore A."/>
            <person name="Zhang Y."/>
            <person name="Zimmer A.D."/>
            <person name="Quatrano R.S."/>
            <person name="Mayer K.F.X."/>
            <person name="Goodstein D."/>
            <person name="Casacuberta J.M."/>
            <person name="Vandepoele K."/>
            <person name="Reski R."/>
            <person name="Cuming A.C."/>
            <person name="Tuskan G.A."/>
            <person name="Maumus F."/>
            <person name="Salse J."/>
            <person name="Schmutz J."/>
            <person name="Rensing S.A."/>
        </authorList>
    </citation>
    <scope>NUCLEOTIDE SEQUENCE [LARGE SCALE GENOMIC DNA]</scope>
    <source>
        <strain evidence="2 3">cv. Gransden 2004</strain>
    </source>
</reference>
<dbReference type="Proteomes" id="UP000006727">
    <property type="component" value="Chromosome 12"/>
</dbReference>
<protein>
    <submittedName>
        <fullName evidence="1 2">Uncharacterized protein</fullName>
    </submittedName>
</protein>
<dbReference type="EnsemblPlants" id="Pp3c12_1990V3.1">
    <property type="protein sequence ID" value="PAC:32972481.CDS.1"/>
    <property type="gene ID" value="Pp3c12_1990"/>
</dbReference>
<evidence type="ECO:0000313" key="3">
    <source>
        <dbReference type="Proteomes" id="UP000006727"/>
    </source>
</evidence>
<dbReference type="InParanoid" id="A0A2K1JP50"/>
<dbReference type="Gramene" id="Pp3c12_1990V3.1">
    <property type="protein sequence ID" value="PAC:32972481.CDS.1"/>
    <property type="gene ID" value="Pp3c12_1990"/>
</dbReference>
<evidence type="ECO:0000313" key="2">
    <source>
        <dbReference type="EnsemblPlants" id="PAC:32972481.CDS.1"/>
    </source>
</evidence>
<reference evidence="1 3" key="1">
    <citation type="journal article" date="2008" name="Science">
        <title>The Physcomitrella genome reveals evolutionary insights into the conquest of land by plants.</title>
        <authorList>
            <person name="Rensing S."/>
            <person name="Lang D."/>
            <person name="Zimmer A."/>
            <person name="Terry A."/>
            <person name="Salamov A."/>
            <person name="Shapiro H."/>
            <person name="Nishiyama T."/>
            <person name="Perroud P.-F."/>
            <person name="Lindquist E."/>
            <person name="Kamisugi Y."/>
            <person name="Tanahashi T."/>
            <person name="Sakakibara K."/>
            <person name="Fujita T."/>
            <person name="Oishi K."/>
            <person name="Shin-I T."/>
            <person name="Kuroki Y."/>
            <person name="Toyoda A."/>
            <person name="Suzuki Y."/>
            <person name="Hashimoto A."/>
            <person name="Yamaguchi K."/>
            <person name="Sugano A."/>
            <person name="Kohara Y."/>
            <person name="Fujiyama A."/>
            <person name="Anterola A."/>
            <person name="Aoki S."/>
            <person name="Ashton N."/>
            <person name="Barbazuk W.B."/>
            <person name="Barker E."/>
            <person name="Bennetzen J."/>
            <person name="Bezanilla M."/>
            <person name="Blankenship R."/>
            <person name="Cho S.H."/>
            <person name="Dutcher S."/>
            <person name="Estelle M."/>
            <person name="Fawcett J.A."/>
            <person name="Gundlach H."/>
            <person name="Hanada K."/>
            <person name="Heyl A."/>
            <person name="Hicks K.A."/>
            <person name="Hugh J."/>
            <person name="Lohr M."/>
            <person name="Mayer K."/>
            <person name="Melkozernov A."/>
            <person name="Murata T."/>
            <person name="Nelson D."/>
            <person name="Pils B."/>
            <person name="Prigge M."/>
            <person name="Reiss B."/>
            <person name="Renner T."/>
            <person name="Rombauts S."/>
            <person name="Rushton P."/>
            <person name="Sanderfoot A."/>
            <person name="Schween G."/>
            <person name="Shiu S.-H."/>
            <person name="Stueber K."/>
            <person name="Theodoulou F.L."/>
            <person name="Tu H."/>
            <person name="Van de Peer Y."/>
            <person name="Verrier P.J."/>
            <person name="Waters E."/>
            <person name="Wood A."/>
            <person name="Yang L."/>
            <person name="Cove D."/>
            <person name="Cuming A."/>
            <person name="Hasebe M."/>
            <person name="Lucas S."/>
            <person name="Mishler D.B."/>
            <person name="Reski R."/>
            <person name="Grigoriev I."/>
            <person name="Quatrano R.S."/>
            <person name="Boore J.L."/>
        </authorList>
    </citation>
    <scope>NUCLEOTIDE SEQUENCE [LARGE SCALE GENOMIC DNA]</scope>
    <source>
        <strain evidence="2 3">cv. Gransden 2004</strain>
    </source>
</reference>
<keyword evidence="3" id="KW-1185">Reference proteome</keyword>
<proteinExistence type="predicted"/>
<evidence type="ECO:0000313" key="1">
    <source>
        <dbReference type="EMBL" id="PNR43325.1"/>
    </source>
</evidence>
<organism evidence="1">
    <name type="scientific">Physcomitrium patens</name>
    <name type="common">Spreading-leaved earth moss</name>
    <name type="synonym">Physcomitrella patens</name>
    <dbReference type="NCBI Taxonomy" id="3218"/>
    <lineage>
        <taxon>Eukaryota</taxon>
        <taxon>Viridiplantae</taxon>
        <taxon>Streptophyta</taxon>
        <taxon>Embryophyta</taxon>
        <taxon>Bryophyta</taxon>
        <taxon>Bryophytina</taxon>
        <taxon>Bryopsida</taxon>
        <taxon>Funariidae</taxon>
        <taxon>Funariales</taxon>
        <taxon>Funariaceae</taxon>
        <taxon>Physcomitrium</taxon>
    </lineage>
</organism>
<accession>A0A2K1JP50</accession>
<dbReference type="EMBL" id="ABEU02000012">
    <property type="protein sequence ID" value="PNR43325.1"/>
    <property type="molecule type" value="Genomic_DNA"/>
</dbReference>